<keyword evidence="2" id="KW-1003">Cell membrane</keyword>
<dbReference type="PANTHER" id="PTHR32089:SF112">
    <property type="entry name" value="LYSOZYME-LIKE PROTEIN-RELATED"/>
    <property type="match status" value="1"/>
</dbReference>
<name>A0A2M9XZ32_9LEPT</name>
<organism evidence="8 9">
    <name type="scientific">Leptospira brenneri</name>
    <dbReference type="NCBI Taxonomy" id="2023182"/>
    <lineage>
        <taxon>Bacteria</taxon>
        <taxon>Pseudomonadati</taxon>
        <taxon>Spirochaetota</taxon>
        <taxon>Spirochaetia</taxon>
        <taxon>Leptospirales</taxon>
        <taxon>Leptospiraceae</taxon>
        <taxon>Leptospira</taxon>
    </lineage>
</organism>
<evidence type="ECO:0000259" key="7">
    <source>
        <dbReference type="PROSITE" id="PS50192"/>
    </source>
</evidence>
<evidence type="ECO:0000259" key="6">
    <source>
        <dbReference type="PROSITE" id="PS50111"/>
    </source>
</evidence>
<evidence type="ECO:0000256" key="5">
    <source>
        <dbReference type="SAM" id="Phobius"/>
    </source>
</evidence>
<dbReference type="PANTHER" id="PTHR32089">
    <property type="entry name" value="METHYL-ACCEPTING CHEMOTAXIS PROTEIN MCPB"/>
    <property type="match status" value="1"/>
</dbReference>
<comment type="subcellular location">
    <subcellularLocation>
        <location evidence="1">Cell inner membrane</location>
        <topology evidence="1">Multi-pass membrane protein</topology>
    </subcellularLocation>
</comment>
<feature type="transmembrane region" description="Helical" evidence="5">
    <location>
        <begin position="6"/>
        <end position="28"/>
    </location>
</feature>
<dbReference type="AlphaFoldDB" id="A0A2M9XZ32"/>
<dbReference type="EMBL" id="RQFP01000001">
    <property type="protein sequence ID" value="TGK95543.1"/>
    <property type="molecule type" value="Genomic_DNA"/>
</dbReference>
<dbReference type="GO" id="GO:0007165">
    <property type="term" value="P:signal transduction"/>
    <property type="evidence" value="ECO:0007669"/>
    <property type="project" value="UniProtKB-KW"/>
</dbReference>
<keyword evidence="2" id="KW-0997">Cell inner membrane</keyword>
<evidence type="ECO:0000256" key="2">
    <source>
        <dbReference type="ARBA" id="ARBA00022519"/>
    </source>
</evidence>
<dbReference type="InterPro" id="IPR004089">
    <property type="entry name" value="MCPsignal_dom"/>
</dbReference>
<feature type="transmembrane region" description="Helical" evidence="5">
    <location>
        <begin position="40"/>
        <end position="64"/>
    </location>
</feature>
<feature type="domain" description="T-SNARE coiled-coil homology" evidence="7">
    <location>
        <begin position="138"/>
        <end position="200"/>
    </location>
</feature>
<keyword evidence="5" id="KW-1133">Transmembrane helix</keyword>
<accession>A0A2M9XZ32</accession>
<evidence type="ECO:0000313" key="9">
    <source>
        <dbReference type="Proteomes" id="UP000297891"/>
    </source>
</evidence>
<dbReference type="GO" id="GO:0005886">
    <property type="term" value="C:plasma membrane"/>
    <property type="evidence" value="ECO:0007669"/>
    <property type="project" value="UniProtKB-SubCell"/>
</dbReference>
<evidence type="ECO:0000256" key="1">
    <source>
        <dbReference type="ARBA" id="ARBA00004429"/>
    </source>
</evidence>
<dbReference type="RefSeq" id="WP_100791754.1">
    <property type="nucleotide sequence ID" value="NZ_NPDQ01000007.1"/>
</dbReference>
<sequence length="563" mass="62354">MHSKLKLYFVLSFFAFGFLLSLCINLLLQLQKIPSENLRIIFSFEIGILIVFGLIFGLGFSSWFQKIFGKLEIAFKEVGLGNLQTRLAFKEDDLLAEFYHSFHRMLQAQGELIQHIKTSADTLSSDSQKMKLVTLDFSSNLQSQSAATEEVSASIEEISGVAVSISNIAENNSLSMNNLTGEVDHLSLAIDKTGEHVASTLDSIKTIIDRAEAGKNTLRTMNEAMDNLSQSSLEISKTVDVIAKISEQVNMLALNASIEAARAGDAGRGFAVVAEEVSKLAERTANAVKGIDSLMKKNQNDVSLGRERIEKTTMEIQEIIGNIDSISEKIAEVHSAVITQKDLKNKLLKEAIFVKERSAEINGAVTEHKTATNEVMASVASISQSSFSNSESSDLLAEKITAIANTADKLISMVDLFKTDLISDETSISERDATTHKLQFRSEIGSIYYLKEKDLLEVVWTPNFSEEKYIEILNEALRIIEKHNIRKWLADTRRMGLVTRSAQEWVNVNWFPKASNSSLRKMAVVVPNSALAAISIDDQTLKTGNVELKSVPSLEFGIEWLEK</sequence>
<dbReference type="OrthoDB" id="313315at2"/>
<keyword evidence="9" id="KW-1185">Reference proteome</keyword>
<dbReference type="InterPro" id="IPR000727">
    <property type="entry name" value="T_SNARE_dom"/>
</dbReference>
<evidence type="ECO:0000256" key="4">
    <source>
        <dbReference type="PROSITE-ProRule" id="PRU00284"/>
    </source>
</evidence>
<keyword evidence="5" id="KW-0472">Membrane</keyword>
<dbReference type="SUPFAM" id="SSF58104">
    <property type="entry name" value="Methyl-accepting chemotaxis protein (MCP) signaling domain"/>
    <property type="match status" value="1"/>
</dbReference>
<dbReference type="PROSITE" id="PS50192">
    <property type="entry name" value="T_SNARE"/>
    <property type="match status" value="1"/>
</dbReference>
<comment type="caution">
    <text evidence="8">The sequence shown here is derived from an EMBL/GenBank/DDBJ whole genome shotgun (WGS) entry which is preliminary data.</text>
</comment>
<dbReference type="SMART" id="SM00283">
    <property type="entry name" value="MA"/>
    <property type="match status" value="1"/>
</dbReference>
<dbReference type="Pfam" id="PF00015">
    <property type="entry name" value="MCPsignal"/>
    <property type="match status" value="1"/>
</dbReference>
<evidence type="ECO:0000313" key="8">
    <source>
        <dbReference type="EMBL" id="TGK95543.1"/>
    </source>
</evidence>
<dbReference type="Gene3D" id="1.10.287.950">
    <property type="entry name" value="Methyl-accepting chemotaxis protein"/>
    <property type="match status" value="1"/>
</dbReference>
<keyword evidence="3 4" id="KW-0807">Transducer</keyword>
<reference evidence="8" key="1">
    <citation type="journal article" date="2019" name="PLoS Negl. Trop. Dis.">
        <title>Revisiting the worldwide diversity of Leptospira species in the environment.</title>
        <authorList>
            <person name="Vincent A.T."/>
            <person name="Schiettekatte O."/>
            <person name="Bourhy P."/>
            <person name="Veyrier F.J."/>
            <person name="Picardeau M."/>
        </authorList>
    </citation>
    <scope>NUCLEOTIDE SEQUENCE [LARGE SCALE GENOMIC DNA]</scope>
    <source>
        <strain evidence="8">201800277</strain>
    </source>
</reference>
<evidence type="ECO:0000256" key="3">
    <source>
        <dbReference type="ARBA" id="ARBA00023224"/>
    </source>
</evidence>
<proteinExistence type="predicted"/>
<feature type="domain" description="Methyl-accepting transducer" evidence="6">
    <location>
        <begin position="119"/>
        <end position="383"/>
    </location>
</feature>
<keyword evidence="5" id="KW-0812">Transmembrane</keyword>
<protein>
    <submittedName>
        <fullName evidence="8">Chemotaxis protein</fullName>
    </submittedName>
</protein>
<gene>
    <name evidence="8" type="ORF">EHQ30_02570</name>
</gene>
<dbReference type="PROSITE" id="PS50111">
    <property type="entry name" value="CHEMOTAXIS_TRANSDUC_2"/>
    <property type="match status" value="1"/>
</dbReference>
<dbReference type="Proteomes" id="UP000297891">
    <property type="component" value="Unassembled WGS sequence"/>
</dbReference>